<dbReference type="Pfam" id="PF13603">
    <property type="entry name" value="tRNA-synt_1_2"/>
    <property type="match status" value="1"/>
</dbReference>
<dbReference type="GO" id="GO:0005829">
    <property type="term" value="C:cytosol"/>
    <property type="evidence" value="ECO:0007669"/>
    <property type="project" value="TreeGrafter"/>
</dbReference>
<keyword evidence="5 9" id="KW-0067">ATP-binding</keyword>
<dbReference type="STRING" id="1801754.A3D42_03070"/>
<dbReference type="PANTHER" id="PTHR43740:SF2">
    <property type="entry name" value="LEUCINE--TRNA LIGASE, MITOCHONDRIAL"/>
    <property type="match status" value="1"/>
</dbReference>
<feature type="domain" description="Nudix hydrolase" evidence="10">
    <location>
        <begin position="405"/>
        <end position="542"/>
    </location>
</feature>
<dbReference type="Gene3D" id="3.40.50.620">
    <property type="entry name" value="HUPs"/>
    <property type="match status" value="2"/>
</dbReference>
<dbReference type="FunFam" id="3.40.50.620:FF:000003">
    <property type="entry name" value="Leucine--tRNA ligase"/>
    <property type="match status" value="1"/>
</dbReference>
<dbReference type="Pfam" id="PF00293">
    <property type="entry name" value="NUDIX"/>
    <property type="match status" value="1"/>
</dbReference>
<sequence length="1028" mass="119119">MKNYNHIKIEKKWQTIWEKAGIYHADNKSKKPKYYSLIEFPYPSGSGLHVGHIRSNTAMDIISRKRRMEGHNVLYPIGWDAFGLPTENYAIKSGIHPIKVTKDNTNTFRRQLRALGFSFDWSREINTTDPRYYKWTQWIFLQFFKKGLAYKKRTEINWCPSCKIGLANEEVVVGMCERCGGTTEKREKEQWMLAITKYADRLDKDLDTVNYLEKIKIQQRNWIGKSEGAEIEFRLTHSLSPLPDSAEASTGKQGEGGLRMSEIIKVFTTRPDTIFGATYIVLAPEHDLIANLKLKITNWDEVQKYINTVKKKTEIERTTESREKTGIELKGIKAINPATGEEIPVWIADYVLASYGTGAIMAVPAHDERDFEFAKKYNLPIKQVVAPVSKSPIPEQKVREGEPFRNREAVMCIVKHWGKDEYLCQEWKDFSGVRTLISGGIEPDEDVVTAGKREILEESGFLNAKFIRQLGGFSYVEFYHQRKQTNMRARFRYLYFELENGQREKISDKENNQHQFIWKKQNEVVDFLNISEKERIWELFINGKKEIFTDVGYLVNSDKFDGLDSKKAKKEIVKFIGAKEKTTFKLRDWVFSRQRYWGEPIPLVFCENCRRRTSLETSDVYNAGWVPVPDKDLPVLLPKVKTYKPRDDGESPLAGMKSWVNVKCPKCKGPARRETDTMPNWAGSSWYFLRYTDPKNKKEFASRKNLEYWTPVDWYNGGMEHTTLHLLYSRFWHKFLYDLKLVPTIEPYAKRTSHGMILADDGTKFSKSKGNGVDPDDLVKTYGADTVRLYEMFMGPFDQAVSWSTDSMVGPRRFLERVWHMSRTVLDKPHLSLLLKGEEKGNPFPFQGKAGDEVERLLHKTIKKVSEDIEAMRFNTAISTLMIFVNEIAKFDSISRDVYERFLRLLAPFAPHITEELWKNIHLPQTPSEGRGRTGAKSLSFGEGSVEVKSIHLSEWPKWDPNLIKDEEAKIVIQVNGKVRAEIMVKTDEDEETIKHQVLNSGIVSKYTVGKDLKKMIYVKHRLINIVI</sequence>
<keyword evidence="2 9" id="KW-0963">Cytoplasm</keyword>
<dbReference type="InterPro" id="IPR002302">
    <property type="entry name" value="Leu-tRNA-ligase"/>
</dbReference>
<dbReference type="InterPro" id="IPR000086">
    <property type="entry name" value="NUDIX_hydrolase_dom"/>
</dbReference>
<dbReference type="GO" id="GO:0004823">
    <property type="term" value="F:leucine-tRNA ligase activity"/>
    <property type="evidence" value="ECO:0007669"/>
    <property type="project" value="UniProtKB-UniRule"/>
</dbReference>
<keyword evidence="7 9" id="KW-0030">Aminoacyl-tRNA synthetase</keyword>
<dbReference type="CDD" id="cd07958">
    <property type="entry name" value="Anticodon_Ia_Leu_BEm"/>
    <property type="match status" value="1"/>
</dbReference>
<dbReference type="EC" id="6.1.1.4" evidence="9"/>
<gene>
    <name evidence="9" type="primary">leuS</name>
    <name evidence="11" type="ORF">A3D42_03070</name>
</gene>
<dbReference type="PANTHER" id="PTHR43740">
    <property type="entry name" value="LEUCYL-TRNA SYNTHETASE"/>
    <property type="match status" value="1"/>
</dbReference>
<dbReference type="GO" id="GO:0006429">
    <property type="term" value="P:leucyl-tRNA aminoacylation"/>
    <property type="evidence" value="ECO:0007669"/>
    <property type="project" value="UniProtKB-UniRule"/>
</dbReference>
<organism evidence="11 12">
    <name type="scientific">Candidatus Nomurabacteria bacterium RIFCSPHIGHO2_02_FULL_41_18</name>
    <dbReference type="NCBI Taxonomy" id="1801754"/>
    <lineage>
        <taxon>Bacteria</taxon>
        <taxon>Candidatus Nomuraibacteriota</taxon>
    </lineage>
</organism>
<feature type="binding site" evidence="9">
    <location>
        <position position="767"/>
    </location>
    <ligand>
        <name>ATP</name>
        <dbReference type="ChEBI" id="CHEBI:30616"/>
    </ligand>
</feature>
<evidence type="ECO:0000256" key="4">
    <source>
        <dbReference type="ARBA" id="ARBA00022741"/>
    </source>
</evidence>
<evidence type="ECO:0000256" key="6">
    <source>
        <dbReference type="ARBA" id="ARBA00022917"/>
    </source>
</evidence>
<evidence type="ECO:0000256" key="9">
    <source>
        <dbReference type="HAMAP-Rule" id="MF_00049"/>
    </source>
</evidence>
<dbReference type="GO" id="GO:0002161">
    <property type="term" value="F:aminoacyl-tRNA deacylase activity"/>
    <property type="evidence" value="ECO:0007669"/>
    <property type="project" value="InterPro"/>
</dbReference>
<dbReference type="PROSITE" id="PS51462">
    <property type="entry name" value="NUDIX"/>
    <property type="match status" value="1"/>
</dbReference>
<comment type="caution">
    <text evidence="11">The sequence shown here is derived from an EMBL/GenBank/DDBJ whole genome shotgun (WGS) entry which is preliminary data.</text>
</comment>
<evidence type="ECO:0000256" key="8">
    <source>
        <dbReference type="ARBA" id="ARBA00047469"/>
    </source>
</evidence>
<evidence type="ECO:0000313" key="12">
    <source>
        <dbReference type="Proteomes" id="UP000177777"/>
    </source>
</evidence>
<evidence type="ECO:0000259" key="10">
    <source>
        <dbReference type="PROSITE" id="PS51462"/>
    </source>
</evidence>
<dbReference type="AlphaFoldDB" id="A0A1F6W5T8"/>
<dbReference type="Pfam" id="PF08264">
    <property type="entry name" value="Anticodon_1"/>
    <property type="match status" value="1"/>
</dbReference>
<comment type="caution">
    <text evidence="9">Lacks conserved residue(s) required for the propagation of feature annotation.</text>
</comment>
<dbReference type="GO" id="GO:0005524">
    <property type="term" value="F:ATP binding"/>
    <property type="evidence" value="ECO:0007669"/>
    <property type="project" value="UniProtKB-UniRule"/>
</dbReference>
<dbReference type="FunFam" id="3.40.50.620:FF:000056">
    <property type="entry name" value="Leucine--tRNA ligase"/>
    <property type="match status" value="1"/>
</dbReference>
<dbReference type="InterPro" id="IPR014729">
    <property type="entry name" value="Rossmann-like_a/b/a_fold"/>
</dbReference>
<name>A0A1F6W5T8_9BACT</name>
<evidence type="ECO:0000256" key="3">
    <source>
        <dbReference type="ARBA" id="ARBA00022598"/>
    </source>
</evidence>
<dbReference type="PRINTS" id="PR00985">
    <property type="entry name" value="TRNASYNTHLEU"/>
</dbReference>
<keyword evidence="3 9" id="KW-0436">Ligase</keyword>
<dbReference type="Pfam" id="PF00133">
    <property type="entry name" value="tRNA-synt_1"/>
    <property type="match status" value="2"/>
</dbReference>
<dbReference type="InterPro" id="IPR009008">
    <property type="entry name" value="Val/Leu/Ile-tRNA-synth_edit"/>
</dbReference>
<dbReference type="SUPFAM" id="SSF55811">
    <property type="entry name" value="Nudix"/>
    <property type="match status" value="1"/>
</dbReference>
<evidence type="ECO:0000256" key="1">
    <source>
        <dbReference type="ARBA" id="ARBA00005594"/>
    </source>
</evidence>
<dbReference type="Gene3D" id="3.10.20.590">
    <property type="match status" value="1"/>
</dbReference>
<dbReference type="FunFam" id="1.10.730.10:FF:000011">
    <property type="entry name" value="Leucine--tRNA ligase chloroplastic/mitochondrial"/>
    <property type="match status" value="1"/>
</dbReference>
<dbReference type="InterPro" id="IPR013155">
    <property type="entry name" value="M/V/L/I-tRNA-synth_anticd-bd"/>
</dbReference>
<dbReference type="HAMAP" id="MF_00049_B">
    <property type="entry name" value="Leu_tRNA_synth_B"/>
    <property type="match status" value="1"/>
</dbReference>
<dbReference type="InterPro" id="IPR009080">
    <property type="entry name" value="tRNAsynth_Ia_anticodon-bd"/>
</dbReference>
<dbReference type="SUPFAM" id="SSF52374">
    <property type="entry name" value="Nucleotidylyl transferase"/>
    <property type="match status" value="1"/>
</dbReference>
<evidence type="ECO:0000313" key="11">
    <source>
        <dbReference type="EMBL" id="OGI77280.1"/>
    </source>
</evidence>
<accession>A0A1F6W5T8</accession>
<dbReference type="SUPFAM" id="SSF47323">
    <property type="entry name" value="Anticodon-binding domain of a subclass of class I aminoacyl-tRNA synthetases"/>
    <property type="match status" value="1"/>
</dbReference>
<keyword evidence="4 9" id="KW-0547">Nucleotide-binding</keyword>
<evidence type="ECO:0000256" key="2">
    <source>
        <dbReference type="ARBA" id="ARBA00022490"/>
    </source>
</evidence>
<proteinExistence type="inferred from homology"/>
<dbReference type="EMBL" id="MFUE01000016">
    <property type="protein sequence ID" value="OGI77280.1"/>
    <property type="molecule type" value="Genomic_DNA"/>
</dbReference>
<dbReference type="CDD" id="cd02883">
    <property type="entry name" value="NUDIX_Hydrolase"/>
    <property type="match status" value="1"/>
</dbReference>
<dbReference type="SUPFAM" id="SSF50677">
    <property type="entry name" value="ValRS/IleRS/LeuRS editing domain"/>
    <property type="match status" value="1"/>
</dbReference>
<dbReference type="Gene3D" id="1.10.730.10">
    <property type="entry name" value="Isoleucyl-tRNA Synthetase, Domain 1"/>
    <property type="match status" value="2"/>
</dbReference>
<comment type="subcellular location">
    <subcellularLocation>
        <location evidence="9">Cytoplasm</location>
    </subcellularLocation>
</comment>
<keyword evidence="6 9" id="KW-0648">Protein biosynthesis</keyword>
<dbReference type="InterPro" id="IPR002300">
    <property type="entry name" value="aa-tRNA-synth_Ia"/>
</dbReference>
<dbReference type="InterPro" id="IPR025709">
    <property type="entry name" value="Leu_tRNA-synth_edit"/>
</dbReference>
<comment type="similarity">
    <text evidence="1 9">Belongs to the class-I aminoacyl-tRNA synthetase family.</text>
</comment>
<evidence type="ECO:0000256" key="7">
    <source>
        <dbReference type="ARBA" id="ARBA00023146"/>
    </source>
</evidence>
<comment type="catalytic activity">
    <reaction evidence="8 9">
        <text>tRNA(Leu) + L-leucine + ATP = L-leucyl-tRNA(Leu) + AMP + diphosphate</text>
        <dbReference type="Rhea" id="RHEA:11688"/>
        <dbReference type="Rhea" id="RHEA-COMP:9613"/>
        <dbReference type="Rhea" id="RHEA-COMP:9622"/>
        <dbReference type="ChEBI" id="CHEBI:30616"/>
        <dbReference type="ChEBI" id="CHEBI:33019"/>
        <dbReference type="ChEBI" id="CHEBI:57427"/>
        <dbReference type="ChEBI" id="CHEBI:78442"/>
        <dbReference type="ChEBI" id="CHEBI:78494"/>
        <dbReference type="ChEBI" id="CHEBI:456215"/>
        <dbReference type="EC" id="6.1.1.4"/>
    </reaction>
</comment>
<reference evidence="11 12" key="1">
    <citation type="journal article" date="2016" name="Nat. Commun.">
        <title>Thousands of microbial genomes shed light on interconnected biogeochemical processes in an aquifer system.</title>
        <authorList>
            <person name="Anantharaman K."/>
            <person name="Brown C.T."/>
            <person name="Hug L.A."/>
            <person name="Sharon I."/>
            <person name="Castelle C.J."/>
            <person name="Probst A.J."/>
            <person name="Thomas B.C."/>
            <person name="Singh A."/>
            <person name="Wilkins M.J."/>
            <person name="Karaoz U."/>
            <person name="Brodie E.L."/>
            <person name="Williams K.H."/>
            <person name="Hubbard S.S."/>
            <person name="Banfield J.F."/>
        </authorList>
    </citation>
    <scope>NUCLEOTIDE SEQUENCE [LARGE SCALE GENOMIC DNA]</scope>
</reference>
<dbReference type="InterPro" id="IPR015797">
    <property type="entry name" value="NUDIX_hydrolase-like_dom_sf"/>
</dbReference>
<protein>
    <recommendedName>
        <fullName evidence="9">Leucine--tRNA ligase</fullName>
        <ecNumber evidence="9">6.1.1.4</ecNumber>
    </recommendedName>
    <alternativeName>
        <fullName evidence="9">Leucyl-tRNA synthetase</fullName>
        <shortName evidence="9">LeuRS</shortName>
    </alternativeName>
</protein>
<evidence type="ECO:0000256" key="5">
    <source>
        <dbReference type="ARBA" id="ARBA00022840"/>
    </source>
</evidence>
<dbReference type="Proteomes" id="UP000177777">
    <property type="component" value="Unassembled WGS sequence"/>
</dbReference>
<dbReference type="Gene3D" id="3.90.740.10">
    <property type="entry name" value="Valyl/Leucyl/Isoleucyl-tRNA synthetase, editing domain"/>
    <property type="match status" value="1"/>
</dbReference>